<dbReference type="InterPro" id="IPR052979">
    <property type="entry name" value="Adenylate-forming_domain"/>
</dbReference>
<keyword evidence="1" id="KW-0472">Membrane</keyword>
<name>A0A0L0VVD5_9BASI</name>
<accession>A0A0L0VVD5</accession>
<dbReference type="STRING" id="1165861.A0A0L0VVD5"/>
<dbReference type="OrthoDB" id="3142841at2759"/>
<sequence>MPNSILEVMKGGRSPDCYPAGWLYATCRMSSRVSGCYLIPFGEFSFPRMDPQLVVRAVSPSLSLIRDRLYEPVKSITDTKARRSRYARPLAPRHGPAVAPLQPLGPTLALDHAPQPEEDVTMHLLDVEGRGKPGAYVAPKITPWIKITTWFTPYRQLFLLAFGINLIGAAFGLSRRWMWSLEHVMPIMMGNILLAIAIRSEWVLRFIYWIAVKSFRPRFFPLWVRLKVVGTLYHIGGVHSGCGLSAFLWQTVASYNYFREAHRHNIGFLVTLGICQACLFITCMSAFPIVRGRFHDLFEMTHRFVGWMGIISTLLSVALGSFWDIDGQRWDTHASRILRKPELWFLVAIFVIIALSWVTVTKVPVMVYAASEKATVIRVPGGLTSGLHTRISFGGLREWHIFGSISEGKDSEYHYIVAAVQGEFTRSLNVEQPTELYTKRWKPCGLPYFSRLFTRGLAICTGSGIGAVASTCMQHDSWFLIWIGPDLGGTYGKEILQLIRDRIPATRRVIWDTRGPLGRPDVVKLIHSVHNHWKAEATLFIGSPAMNANVLRSCSTLKIPVFGSIWDA</sequence>
<organism evidence="2 3">
    <name type="scientific">Puccinia striiformis f. sp. tritici PST-78</name>
    <dbReference type="NCBI Taxonomy" id="1165861"/>
    <lineage>
        <taxon>Eukaryota</taxon>
        <taxon>Fungi</taxon>
        <taxon>Dikarya</taxon>
        <taxon>Basidiomycota</taxon>
        <taxon>Pucciniomycotina</taxon>
        <taxon>Pucciniomycetes</taxon>
        <taxon>Pucciniales</taxon>
        <taxon>Pucciniaceae</taxon>
        <taxon>Puccinia</taxon>
    </lineage>
</organism>
<dbReference type="PANTHER" id="PTHR33927">
    <property type="entry name" value="TRANSMEMBRANE PROTEIN"/>
    <property type="match status" value="1"/>
</dbReference>
<feature type="transmembrane region" description="Helical" evidence="1">
    <location>
        <begin position="304"/>
        <end position="323"/>
    </location>
</feature>
<keyword evidence="3" id="KW-1185">Reference proteome</keyword>
<evidence type="ECO:0000313" key="2">
    <source>
        <dbReference type="EMBL" id="KNF03264.1"/>
    </source>
</evidence>
<reference evidence="3" key="1">
    <citation type="submission" date="2014-03" db="EMBL/GenBank/DDBJ databases">
        <title>The Genome Sequence of Puccinia striiformis f. sp. tritici PST-78.</title>
        <authorList>
            <consortium name="The Broad Institute Genome Sequencing Platform"/>
            <person name="Cuomo C."/>
            <person name="Hulbert S."/>
            <person name="Chen X."/>
            <person name="Walker B."/>
            <person name="Young S.K."/>
            <person name="Zeng Q."/>
            <person name="Gargeya S."/>
            <person name="Fitzgerald M."/>
            <person name="Haas B."/>
            <person name="Abouelleil A."/>
            <person name="Alvarado L."/>
            <person name="Arachchi H.M."/>
            <person name="Berlin A.M."/>
            <person name="Chapman S.B."/>
            <person name="Goldberg J."/>
            <person name="Griggs A."/>
            <person name="Gujja S."/>
            <person name="Hansen M."/>
            <person name="Howarth C."/>
            <person name="Imamovic A."/>
            <person name="Larimer J."/>
            <person name="McCowan C."/>
            <person name="Montmayeur A."/>
            <person name="Murphy C."/>
            <person name="Neiman D."/>
            <person name="Pearson M."/>
            <person name="Priest M."/>
            <person name="Roberts A."/>
            <person name="Saif S."/>
            <person name="Shea T."/>
            <person name="Sisk P."/>
            <person name="Sykes S."/>
            <person name="Wortman J."/>
            <person name="Nusbaum C."/>
            <person name="Birren B."/>
        </authorList>
    </citation>
    <scope>NUCLEOTIDE SEQUENCE [LARGE SCALE GENOMIC DNA]</scope>
    <source>
        <strain evidence="3">race PST-78</strain>
    </source>
</reference>
<proteinExistence type="predicted"/>
<dbReference type="AlphaFoldDB" id="A0A0L0VVD5"/>
<evidence type="ECO:0008006" key="4">
    <source>
        <dbReference type="Google" id="ProtNLM"/>
    </source>
</evidence>
<dbReference type="PANTHER" id="PTHR33927:SF1">
    <property type="entry name" value="TRANSMEMBRANE PROTEIN"/>
    <property type="match status" value="1"/>
</dbReference>
<gene>
    <name evidence="2" type="ORF">PSTG_03529</name>
</gene>
<evidence type="ECO:0000256" key="1">
    <source>
        <dbReference type="SAM" id="Phobius"/>
    </source>
</evidence>
<dbReference type="EMBL" id="AJIL01000018">
    <property type="protein sequence ID" value="KNF03264.1"/>
    <property type="molecule type" value="Genomic_DNA"/>
</dbReference>
<dbReference type="Proteomes" id="UP000054564">
    <property type="component" value="Unassembled WGS sequence"/>
</dbReference>
<feature type="transmembrane region" description="Helical" evidence="1">
    <location>
        <begin position="184"/>
        <end position="208"/>
    </location>
</feature>
<protein>
    <recommendedName>
        <fullName evidence="4">Ferric oxidoreductase domain-containing protein</fullName>
    </recommendedName>
</protein>
<keyword evidence="1" id="KW-0812">Transmembrane</keyword>
<evidence type="ECO:0000313" key="3">
    <source>
        <dbReference type="Proteomes" id="UP000054564"/>
    </source>
</evidence>
<feature type="transmembrane region" description="Helical" evidence="1">
    <location>
        <begin position="157"/>
        <end position="178"/>
    </location>
</feature>
<comment type="caution">
    <text evidence="2">The sequence shown here is derived from an EMBL/GenBank/DDBJ whole genome shotgun (WGS) entry which is preliminary data.</text>
</comment>
<keyword evidence="1" id="KW-1133">Transmembrane helix</keyword>
<feature type="transmembrane region" description="Helical" evidence="1">
    <location>
        <begin position="269"/>
        <end position="292"/>
    </location>
</feature>
<feature type="transmembrane region" description="Helical" evidence="1">
    <location>
        <begin position="343"/>
        <end position="360"/>
    </location>
</feature>